<dbReference type="EMBL" id="RWGY01000013">
    <property type="protein sequence ID" value="TVU27185.1"/>
    <property type="molecule type" value="Genomic_DNA"/>
</dbReference>
<evidence type="ECO:0000313" key="3">
    <source>
        <dbReference type="Proteomes" id="UP000324897"/>
    </source>
</evidence>
<evidence type="ECO:0000313" key="2">
    <source>
        <dbReference type="EMBL" id="TVU27185.1"/>
    </source>
</evidence>
<accession>A0A5J9UUG3</accession>
<feature type="region of interest" description="Disordered" evidence="1">
    <location>
        <begin position="24"/>
        <end position="48"/>
    </location>
</feature>
<name>A0A5J9UUG3_9POAL</name>
<organism evidence="2 3">
    <name type="scientific">Eragrostis curvula</name>
    <name type="common">weeping love grass</name>
    <dbReference type="NCBI Taxonomy" id="38414"/>
    <lineage>
        <taxon>Eukaryota</taxon>
        <taxon>Viridiplantae</taxon>
        <taxon>Streptophyta</taxon>
        <taxon>Embryophyta</taxon>
        <taxon>Tracheophyta</taxon>
        <taxon>Spermatophyta</taxon>
        <taxon>Magnoliopsida</taxon>
        <taxon>Liliopsida</taxon>
        <taxon>Poales</taxon>
        <taxon>Poaceae</taxon>
        <taxon>PACMAD clade</taxon>
        <taxon>Chloridoideae</taxon>
        <taxon>Eragrostideae</taxon>
        <taxon>Eragrostidinae</taxon>
        <taxon>Eragrostis</taxon>
    </lineage>
</organism>
<comment type="caution">
    <text evidence="2">The sequence shown here is derived from an EMBL/GenBank/DDBJ whole genome shotgun (WGS) entry which is preliminary data.</text>
</comment>
<dbReference type="Gramene" id="TVU27185">
    <property type="protein sequence ID" value="TVU27185"/>
    <property type="gene ID" value="EJB05_29778"/>
</dbReference>
<gene>
    <name evidence="2" type="ORF">EJB05_29778</name>
</gene>
<feature type="non-terminal residue" evidence="2">
    <location>
        <position position="1"/>
    </location>
</feature>
<feature type="compositionally biased region" description="Gly residues" evidence="1">
    <location>
        <begin position="37"/>
        <end position="47"/>
    </location>
</feature>
<evidence type="ECO:0000256" key="1">
    <source>
        <dbReference type="SAM" id="MobiDB-lite"/>
    </source>
</evidence>
<sequence>MKTCSLLGLRWRRGRAEWCRQGGGVVTSSTGERRQRTGGGGEGGGGAPAVAARAEVRRWRGDGLLGGAEAARPVVAAGWRRRLRSDAFDGAALTSTAFLSIFAFRYVSYIAPLVGQLEDLPGLMRLLLLGQLTKTLHVLQDEATPSDSLLCSCAPRLQLSGAAAPRRGARRRSACVAAAARRERAEAERLGGAAAARRGRAEAERRAARRWLAEEALRRSPVVEVERGTAEARR</sequence>
<proteinExistence type="predicted"/>
<protein>
    <submittedName>
        <fullName evidence="2">Uncharacterized protein</fullName>
    </submittedName>
</protein>
<dbReference type="AlphaFoldDB" id="A0A5J9UUG3"/>
<keyword evidence="3" id="KW-1185">Reference proteome</keyword>
<dbReference type="Proteomes" id="UP000324897">
    <property type="component" value="Chromosome 2"/>
</dbReference>
<reference evidence="2 3" key="1">
    <citation type="journal article" date="2019" name="Sci. Rep.">
        <title>A high-quality genome of Eragrostis curvula grass provides insights into Poaceae evolution and supports new strategies to enhance forage quality.</title>
        <authorList>
            <person name="Carballo J."/>
            <person name="Santos B.A.C.M."/>
            <person name="Zappacosta D."/>
            <person name="Garbus I."/>
            <person name="Selva J.P."/>
            <person name="Gallo C.A."/>
            <person name="Diaz A."/>
            <person name="Albertini E."/>
            <person name="Caccamo M."/>
            <person name="Echenique V."/>
        </authorList>
    </citation>
    <scope>NUCLEOTIDE SEQUENCE [LARGE SCALE GENOMIC DNA]</scope>
    <source>
        <strain evidence="3">cv. Victoria</strain>
        <tissue evidence="2">Leaf</tissue>
    </source>
</reference>